<accession>A0A8B9Z1V7</accession>
<keyword evidence="2" id="KW-1185">Reference proteome</keyword>
<dbReference type="Proteomes" id="UP000694555">
    <property type="component" value="Unplaced"/>
</dbReference>
<evidence type="ECO:0000313" key="2">
    <source>
        <dbReference type="Proteomes" id="UP000694555"/>
    </source>
</evidence>
<reference evidence="1" key="1">
    <citation type="submission" date="2025-08" db="UniProtKB">
        <authorList>
            <consortium name="Ensembl"/>
        </authorList>
    </citation>
    <scope>IDENTIFICATION</scope>
</reference>
<evidence type="ECO:0000313" key="1">
    <source>
        <dbReference type="Ensembl" id="ENSBJAP00000002591.1"/>
    </source>
</evidence>
<organism evidence="1 2">
    <name type="scientific">Buteo japonicus</name>
    <dbReference type="NCBI Taxonomy" id="224669"/>
    <lineage>
        <taxon>Eukaryota</taxon>
        <taxon>Metazoa</taxon>
        <taxon>Chordata</taxon>
        <taxon>Craniata</taxon>
        <taxon>Vertebrata</taxon>
        <taxon>Euteleostomi</taxon>
        <taxon>Archelosauria</taxon>
        <taxon>Archosauria</taxon>
        <taxon>Dinosauria</taxon>
        <taxon>Saurischia</taxon>
        <taxon>Theropoda</taxon>
        <taxon>Coelurosauria</taxon>
        <taxon>Aves</taxon>
        <taxon>Neognathae</taxon>
        <taxon>Neoaves</taxon>
        <taxon>Telluraves</taxon>
        <taxon>Accipitrimorphae</taxon>
        <taxon>Accipitriformes</taxon>
        <taxon>Accipitridae</taxon>
        <taxon>Accipitrinae</taxon>
        <taxon>Buteo</taxon>
    </lineage>
</organism>
<name>A0A8B9Z1V7_9AVES</name>
<protein>
    <submittedName>
        <fullName evidence="1">Uncharacterized protein</fullName>
    </submittedName>
</protein>
<sequence length="126" mass="14312">MCLKFRFQCEAFHLRNNRCCGSPWGLSCSLFHRQKPVSETGSGECYRSPFRKPLAQLTNRPHCLDSSQHVSGCYCWHTMAGGCIWSSFIKDVQMPPWTHLIRGLSNISVGIIVIFCTDAYVPEILI</sequence>
<dbReference type="Ensembl" id="ENSBJAT00000002663.1">
    <property type="protein sequence ID" value="ENSBJAP00000002591.1"/>
    <property type="gene ID" value="ENSBJAG00000001862.1"/>
</dbReference>
<proteinExistence type="predicted"/>
<dbReference type="AlphaFoldDB" id="A0A8B9Z1V7"/>
<reference evidence="1" key="2">
    <citation type="submission" date="2025-09" db="UniProtKB">
        <authorList>
            <consortium name="Ensembl"/>
        </authorList>
    </citation>
    <scope>IDENTIFICATION</scope>
</reference>